<evidence type="ECO:0000313" key="2">
    <source>
        <dbReference type="EMBL" id="PNX68822.1"/>
    </source>
</evidence>
<dbReference type="STRING" id="57577.A0A2K3KRA8"/>
<comment type="caution">
    <text evidence="2">The sequence shown here is derived from an EMBL/GenBank/DDBJ whole genome shotgun (WGS) entry which is preliminary data.</text>
</comment>
<evidence type="ECO:0000259" key="1">
    <source>
        <dbReference type="Pfam" id="PF03101"/>
    </source>
</evidence>
<dbReference type="PANTHER" id="PTHR46328">
    <property type="entry name" value="FAR-RED IMPAIRED RESPONSIVE (FAR1) FAMILY PROTEIN-RELATED"/>
    <property type="match status" value="1"/>
</dbReference>
<name>A0A2K3KRA8_TRIPR</name>
<dbReference type="Pfam" id="PF03101">
    <property type="entry name" value="FAR1"/>
    <property type="match status" value="1"/>
</dbReference>
<dbReference type="Proteomes" id="UP000236291">
    <property type="component" value="Unassembled WGS sequence"/>
</dbReference>
<proteinExistence type="predicted"/>
<evidence type="ECO:0000313" key="3">
    <source>
        <dbReference type="Proteomes" id="UP000236291"/>
    </source>
</evidence>
<reference evidence="2 3" key="1">
    <citation type="journal article" date="2014" name="Am. J. Bot.">
        <title>Genome assembly and annotation for red clover (Trifolium pratense; Fabaceae).</title>
        <authorList>
            <person name="Istvanek J."/>
            <person name="Jaros M."/>
            <person name="Krenek A."/>
            <person name="Repkova J."/>
        </authorList>
    </citation>
    <scope>NUCLEOTIDE SEQUENCE [LARGE SCALE GENOMIC DNA]</scope>
    <source>
        <strain evidence="3">cv. Tatra</strain>
        <tissue evidence="2">Young leaves</tissue>
    </source>
</reference>
<dbReference type="InterPro" id="IPR004330">
    <property type="entry name" value="FAR1_DNA_bnd_dom"/>
</dbReference>
<gene>
    <name evidence="2" type="ORF">L195_g056378</name>
</gene>
<accession>A0A2K3KRA8</accession>
<organism evidence="2 3">
    <name type="scientific">Trifolium pratense</name>
    <name type="common">Red clover</name>
    <dbReference type="NCBI Taxonomy" id="57577"/>
    <lineage>
        <taxon>Eukaryota</taxon>
        <taxon>Viridiplantae</taxon>
        <taxon>Streptophyta</taxon>
        <taxon>Embryophyta</taxon>
        <taxon>Tracheophyta</taxon>
        <taxon>Spermatophyta</taxon>
        <taxon>Magnoliopsida</taxon>
        <taxon>eudicotyledons</taxon>
        <taxon>Gunneridae</taxon>
        <taxon>Pentapetalae</taxon>
        <taxon>rosids</taxon>
        <taxon>fabids</taxon>
        <taxon>Fabales</taxon>
        <taxon>Fabaceae</taxon>
        <taxon>Papilionoideae</taxon>
        <taxon>50 kb inversion clade</taxon>
        <taxon>NPAAA clade</taxon>
        <taxon>Hologalegina</taxon>
        <taxon>IRL clade</taxon>
        <taxon>Trifolieae</taxon>
        <taxon>Trifolium</taxon>
    </lineage>
</organism>
<dbReference type="PANTHER" id="PTHR46328:SF35">
    <property type="entry name" value="PROTEIN FAR1-RELATED SEQUENCE 5-LIKE"/>
    <property type="match status" value="1"/>
</dbReference>
<dbReference type="AlphaFoldDB" id="A0A2K3KRA8"/>
<dbReference type="EMBL" id="ASHM01106556">
    <property type="protein sequence ID" value="PNX68822.1"/>
    <property type="molecule type" value="Genomic_DNA"/>
</dbReference>
<protein>
    <recommendedName>
        <fullName evidence="1">FAR1 domain-containing protein</fullName>
    </recommendedName>
</protein>
<feature type="domain" description="FAR1" evidence="1">
    <location>
        <begin position="42"/>
        <end position="126"/>
    </location>
</feature>
<reference evidence="2 3" key="2">
    <citation type="journal article" date="2017" name="Front. Plant Sci.">
        <title>Gene Classification and Mining of Molecular Markers Useful in Red Clover (Trifolium pratense) Breeding.</title>
        <authorList>
            <person name="Istvanek J."/>
            <person name="Dluhosova J."/>
            <person name="Dluhos P."/>
            <person name="Patkova L."/>
            <person name="Nedelnik J."/>
            <person name="Repkova J."/>
        </authorList>
    </citation>
    <scope>NUCLEOTIDE SEQUENCE [LARGE SCALE GENOMIC DNA]</scope>
    <source>
        <strain evidence="3">cv. Tatra</strain>
        <tissue evidence="2">Young leaves</tissue>
    </source>
</reference>
<sequence length="206" mass="23711">MHIVDCGSSVHEFNDVDKFQDDGASWEPGTDMCFSSVDDVKSFYEEYALRKRFGWKIRTSIKGQDGELFYLVLACSREGYKVSNLPCTLKTLPTKVKQCPARICIKMENVGLWYVKNFDPSNSHDFSVTKAKLFKANKKINLHVKRTIEINDDARVRIGKTFQSLVKDVGEHENIPFCERDMGNYVNKERLTRNGVQLEKNVTTRL</sequence>